<dbReference type="PANTHER" id="PTHR35369:SF2">
    <property type="entry name" value="BLR3025 PROTEIN"/>
    <property type="match status" value="1"/>
</dbReference>
<sequence>MTAQDKLPVLAFPPPRPRPKPKASPRANPDDLARAIDALRGALEAELKKPKPVQDPRPEPESFSPIGTPTWRASDQMKSASGSGRAGVAAGAAAPTGPELERDLLARRVVAIHLPRFAMERWQRWATRQGDASPDDLPIALAIEGTHGPVVHATNRSAELQGVHTGARVVDMRALCPDLKVEFADIGGDQRALEKLMHWCRRWCPWTAVDGTAGLVMDTTGSDHLFGGEAQMMRDIEEKLSHLGLSANLAAAPTHGAAWALSRFGGVRDICAPETLPVHMAPLPVRALRLEPDTILLLKRLGLKTIGDLAAVPRVSLARRFNTAPLPQNPLLRLDQMMGKLAEPVNAPDDPPRFAVQSTLAEPVQDPTPHLPDLCAELCKGLHSEGFGARRVTLTIYRTDGEVAHVTVATAQASRDADHLLRLFDGKLDNINPGFGFDLITLAASVAENLHTHQTRLDGGVDDGAELARLVDRLSARLGSHNIRCALPLASHMPERTEEWRSALERAPQVAHLRPERPLRLFDPPEEVRVLYAVPEGPPAQFVWRRITHRVTRFSGPERIAPEWWRDSPGTRLRDYYRVEDHFGQRFWLYRDGVMGDGRGATPRWFLHGSFA</sequence>
<dbReference type="Pfam" id="PF00817">
    <property type="entry name" value="IMS"/>
    <property type="match status" value="1"/>
</dbReference>
<comment type="catalytic activity">
    <reaction evidence="5">
        <text>DNA(n) + a 2'-deoxyribonucleoside 5'-triphosphate = DNA(n+1) + diphosphate</text>
        <dbReference type="Rhea" id="RHEA:22508"/>
        <dbReference type="Rhea" id="RHEA-COMP:17339"/>
        <dbReference type="Rhea" id="RHEA-COMP:17340"/>
        <dbReference type="ChEBI" id="CHEBI:33019"/>
        <dbReference type="ChEBI" id="CHEBI:61560"/>
        <dbReference type="ChEBI" id="CHEBI:173112"/>
        <dbReference type="EC" id="2.7.7.7"/>
    </reaction>
</comment>
<feature type="domain" description="DNA polymerase Y-family little finger" evidence="8">
    <location>
        <begin position="358"/>
        <end position="445"/>
    </location>
</feature>
<dbReference type="InterPro" id="IPR001126">
    <property type="entry name" value="UmuC"/>
</dbReference>
<dbReference type="RefSeq" id="WP_083526152.1">
    <property type="nucleotide sequence ID" value="NZ_FQXB01000001.1"/>
</dbReference>
<comment type="function">
    <text evidence="4">Poorly processive, error-prone DNA polymerase involved in untargeted mutagenesis. Copies undamaged DNA at stalled replication forks, which arise in vivo from mismatched or misaligned primer ends. These misaligned primers can be extended by PolIV. Exhibits no 3'-5' exonuclease (proofreading) activity. May be involved in translesional synthesis, in conjunction with the beta clamp from PolIII.</text>
</comment>
<reference evidence="9 10" key="1">
    <citation type="submission" date="2016-11" db="EMBL/GenBank/DDBJ databases">
        <authorList>
            <person name="Jaros S."/>
            <person name="Januszkiewicz K."/>
            <person name="Wedrychowicz H."/>
        </authorList>
    </citation>
    <scope>NUCLEOTIDE SEQUENCE [LARGE SCALE GENOMIC DNA]</scope>
    <source>
        <strain evidence="9 10">DSM 28715</strain>
    </source>
</reference>
<evidence type="ECO:0000313" key="10">
    <source>
        <dbReference type="Proteomes" id="UP000184074"/>
    </source>
</evidence>
<evidence type="ECO:0000259" key="7">
    <source>
        <dbReference type="Pfam" id="PF00817"/>
    </source>
</evidence>
<keyword evidence="10" id="KW-1185">Reference proteome</keyword>
<feature type="domain" description="UmuC" evidence="7">
    <location>
        <begin position="138"/>
        <end position="262"/>
    </location>
</feature>
<feature type="compositionally biased region" description="Low complexity" evidence="6">
    <location>
        <begin position="79"/>
        <end position="94"/>
    </location>
</feature>
<evidence type="ECO:0000313" key="9">
    <source>
        <dbReference type="EMBL" id="SHG63551.1"/>
    </source>
</evidence>
<organism evidence="9 10">
    <name type="scientific">Cognatiyoonia sediminum</name>
    <dbReference type="NCBI Taxonomy" id="1508389"/>
    <lineage>
        <taxon>Bacteria</taxon>
        <taxon>Pseudomonadati</taxon>
        <taxon>Pseudomonadota</taxon>
        <taxon>Alphaproteobacteria</taxon>
        <taxon>Rhodobacterales</taxon>
        <taxon>Paracoccaceae</taxon>
        <taxon>Cognatiyoonia</taxon>
    </lineage>
</organism>
<dbReference type="PANTHER" id="PTHR35369">
    <property type="entry name" value="BLR3025 PROTEIN-RELATED"/>
    <property type="match status" value="1"/>
</dbReference>
<gene>
    <name evidence="9" type="ORF">SAMN05444003_0253</name>
</gene>
<accession>A0A1M5LER7</accession>
<comment type="subunit">
    <text evidence="1">Monomer.</text>
</comment>
<evidence type="ECO:0000256" key="2">
    <source>
        <dbReference type="ARBA" id="ARBA00012417"/>
    </source>
</evidence>
<dbReference type="EMBL" id="FQXB01000001">
    <property type="protein sequence ID" value="SHG63551.1"/>
    <property type="molecule type" value="Genomic_DNA"/>
</dbReference>
<evidence type="ECO:0000256" key="5">
    <source>
        <dbReference type="ARBA" id="ARBA00049244"/>
    </source>
</evidence>
<feature type="region of interest" description="Disordered" evidence="6">
    <location>
        <begin position="1"/>
        <end position="94"/>
    </location>
</feature>
<feature type="compositionally biased region" description="Low complexity" evidence="6">
    <location>
        <begin position="1"/>
        <end position="10"/>
    </location>
</feature>
<dbReference type="Pfam" id="PF11799">
    <property type="entry name" value="IMS_C"/>
    <property type="match status" value="1"/>
</dbReference>
<dbReference type="InterPro" id="IPR050356">
    <property type="entry name" value="SulA_CellDiv_inhibitor"/>
</dbReference>
<evidence type="ECO:0000256" key="6">
    <source>
        <dbReference type="SAM" id="MobiDB-lite"/>
    </source>
</evidence>
<evidence type="ECO:0000256" key="1">
    <source>
        <dbReference type="ARBA" id="ARBA00011245"/>
    </source>
</evidence>
<feature type="compositionally biased region" description="Polar residues" evidence="6">
    <location>
        <begin position="65"/>
        <end position="78"/>
    </location>
</feature>
<dbReference type="SUPFAM" id="SSF56672">
    <property type="entry name" value="DNA/RNA polymerases"/>
    <property type="match status" value="1"/>
</dbReference>
<keyword evidence="3" id="KW-0227">DNA damage</keyword>
<dbReference type="Proteomes" id="UP000184074">
    <property type="component" value="Unassembled WGS sequence"/>
</dbReference>
<dbReference type="CDD" id="cd03468">
    <property type="entry name" value="PolY_like"/>
    <property type="match status" value="1"/>
</dbReference>
<evidence type="ECO:0000259" key="8">
    <source>
        <dbReference type="Pfam" id="PF11799"/>
    </source>
</evidence>
<dbReference type="EC" id="2.7.7.7" evidence="2"/>
<dbReference type="GO" id="GO:0006281">
    <property type="term" value="P:DNA repair"/>
    <property type="evidence" value="ECO:0007669"/>
    <property type="project" value="InterPro"/>
</dbReference>
<name>A0A1M5LER7_9RHOB</name>
<proteinExistence type="predicted"/>
<evidence type="ECO:0000256" key="3">
    <source>
        <dbReference type="ARBA" id="ARBA00022763"/>
    </source>
</evidence>
<dbReference type="InterPro" id="IPR017961">
    <property type="entry name" value="DNA_pol_Y-fam_little_finger"/>
</dbReference>
<dbReference type="InterPro" id="IPR043502">
    <property type="entry name" value="DNA/RNA_pol_sf"/>
</dbReference>
<evidence type="ECO:0000256" key="4">
    <source>
        <dbReference type="ARBA" id="ARBA00025589"/>
    </source>
</evidence>
<dbReference type="STRING" id="1508389.SAMN05444003_0253"/>
<protein>
    <recommendedName>
        <fullName evidence="2">DNA-directed DNA polymerase</fullName>
        <ecNumber evidence="2">2.7.7.7</ecNumber>
    </recommendedName>
</protein>
<feature type="compositionally biased region" description="Basic and acidic residues" evidence="6">
    <location>
        <begin position="43"/>
        <end position="60"/>
    </location>
</feature>
<dbReference type="AlphaFoldDB" id="A0A1M5LER7"/>
<dbReference type="GO" id="GO:0003684">
    <property type="term" value="F:damaged DNA binding"/>
    <property type="evidence" value="ECO:0007669"/>
    <property type="project" value="InterPro"/>
</dbReference>